<evidence type="ECO:0000256" key="1">
    <source>
        <dbReference type="ARBA" id="ARBA00022980"/>
    </source>
</evidence>
<dbReference type="InterPro" id="IPR014722">
    <property type="entry name" value="Rib_uL2_dom2"/>
</dbReference>
<dbReference type="GO" id="GO:0005840">
    <property type="term" value="C:ribosome"/>
    <property type="evidence" value="ECO:0007669"/>
    <property type="project" value="UniProtKB-KW"/>
</dbReference>
<evidence type="ECO:0000313" key="3">
    <source>
        <dbReference type="EMBL" id="HIV02803.1"/>
    </source>
</evidence>
<dbReference type="AlphaFoldDB" id="A0A9D1NGP3"/>
<dbReference type="SUPFAM" id="SSF50104">
    <property type="entry name" value="Translation proteins SH3-like domain"/>
    <property type="match status" value="1"/>
</dbReference>
<reference evidence="3" key="2">
    <citation type="journal article" date="2021" name="PeerJ">
        <title>Extensive microbial diversity within the chicken gut microbiome revealed by metagenomics and culture.</title>
        <authorList>
            <person name="Gilroy R."/>
            <person name="Ravi A."/>
            <person name="Getino M."/>
            <person name="Pursley I."/>
            <person name="Horton D.L."/>
            <person name="Alikhan N.F."/>
            <person name="Baker D."/>
            <person name="Gharbi K."/>
            <person name="Hall N."/>
            <person name="Watson M."/>
            <person name="Adriaenssens E.M."/>
            <person name="Foster-Nyarko E."/>
            <person name="Jarju S."/>
            <person name="Secka A."/>
            <person name="Antonio M."/>
            <person name="Oren A."/>
            <person name="Chaudhuri R.R."/>
            <person name="La Ragione R."/>
            <person name="Hildebrand F."/>
            <person name="Pallen M.J."/>
        </authorList>
    </citation>
    <scope>NUCLEOTIDE SEQUENCE</scope>
    <source>
        <strain evidence="3">4920</strain>
    </source>
</reference>
<dbReference type="CDD" id="cd06088">
    <property type="entry name" value="KOW_RPL14"/>
    <property type="match status" value="1"/>
</dbReference>
<sequence length="91" mass="10057">MDVCVGSVVISKAGRDKGRSFIVVAMEGEFAYLCDGDLRKSDSPKKKKLKHLAVTNTVCDYVSDKIKEGKKVTNTEIRRALAEFCEKGKTN</sequence>
<comment type="caution">
    <text evidence="3">The sequence shown here is derived from an EMBL/GenBank/DDBJ whole genome shotgun (WGS) entry which is preliminary data.</text>
</comment>
<proteinExistence type="predicted"/>
<name>A0A9D1NGP3_9FIRM</name>
<evidence type="ECO:0000313" key="4">
    <source>
        <dbReference type="Proteomes" id="UP000886743"/>
    </source>
</evidence>
<dbReference type="EMBL" id="DVOF01000129">
    <property type="protein sequence ID" value="HIV02803.1"/>
    <property type="molecule type" value="Genomic_DNA"/>
</dbReference>
<gene>
    <name evidence="3" type="ORF">IAC74_04455</name>
</gene>
<organism evidence="3 4">
    <name type="scientific">Candidatus Aphodoplasma excrementigallinarum</name>
    <dbReference type="NCBI Taxonomy" id="2840673"/>
    <lineage>
        <taxon>Bacteria</taxon>
        <taxon>Bacillati</taxon>
        <taxon>Bacillota</taxon>
        <taxon>Clostridia</taxon>
        <taxon>Eubacteriales</taxon>
        <taxon>Candidatus Aphodoplasma</taxon>
    </lineage>
</organism>
<dbReference type="InterPro" id="IPR041985">
    <property type="entry name" value="Ribosomal_eL14_KOW"/>
</dbReference>
<accession>A0A9D1NGP3</accession>
<dbReference type="Proteomes" id="UP000886743">
    <property type="component" value="Unassembled WGS sequence"/>
</dbReference>
<dbReference type="Gene3D" id="2.30.30.30">
    <property type="match status" value="1"/>
</dbReference>
<evidence type="ECO:0000256" key="2">
    <source>
        <dbReference type="ARBA" id="ARBA00023274"/>
    </source>
</evidence>
<dbReference type="GO" id="GO:1990904">
    <property type="term" value="C:ribonucleoprotein complex"/>
    <property type="evidence" value="ECO:0007669"/>
    <property type="project" value="UniProtKB-KW"/>
</dbReference>
<keyword evidence="2" id="KW-0687">Ribonucleoprotein</keyword>
<protein>
    <submittedName>
        <fullName evidence="3">KOW domain-containing RNA-binding protein</fullName>
    </submittedName>
</protein>
<dbReference type="InterPro" id="IPR008991">
    <property type="entry name" value="Translation_prot_SH3-like_sf"/>
</dbReference>
<reference evidence="3" key="1">
    <citation type="submission" date="2020-10" db="EMBL/GenBank/DDBJ databases">
        <authorList>
            <person name="Gilroy R."/>
        </authorList>
    </citation>
    <scope>NUCLEOTIDE SEQUENCE</scope>
    <source>
        <strain evidence="3">4920</strain>
    </source>
</reference>
<keyword evidence="1" id="KW-0689">Ribosomal protein</keyword>